<dbReference type="AlphaFoldDB" id="A0AAE0WCZ6"/>
<reference evidence="1" key="1">
    <citation type="journal article" date="2021" name="Genome Biol. Evol.">
        <title>A High-Quality Reference Genome for a Parasitic Bivalve with Doubly Uniparental Inheritance (Bivalvia: Unionida).</title>
        <authorList>
            <person name="Smith C.H."/>
        </authorList>
    </citation>
    <scope>NUCLEOTIDE SEQUENCE</scope>
    <source>
        <strain evidence="1">CHS0354</strain>
    </source>
</reference>
<organism evidence="1 2">
    <name type="scientific">Potamilus streckersoni</name>
    <dbReference type="NCBI Taxonomy" id="2493646"/>
    <lineage>
        <taxon>Eukaryota</taxon>
        <taxon>Metazoa</taxon>
        <taxon>Spiralia</taxon>
        <taxon>Lophotrochozoa</taxon>
        <taxon>Mollusca</taxon>
        <taxon>Bivalvia</taxon>
        <taxon>Autobranchia</taxon>
        <taxon>Heteroconchia</taxon>
        <taxon>Palaeoheterodonta</taxon>
        <taxon>Unionida</taxon>
        <taxon>Unionoidea</taxon>
        <taxon>Unionidae</taxon>
        <taxon>Ambleminae</taxon>
        <taxon>Lampsilini</taxon>
        <taxon>Potamilus</taxon>
    </lineage>
</organism>
<comment type="caution">
    <text evidence="1">The sequence shown here is derived from an EMBL/GenBank/DDBJ whole genome shotgun (WGS) entry which is preliminary data.</text>
</comment>
<accession>A0AAE0WCZ6</accession>
<proteinExistence type="predicted"/>
<sequence>MFYNATLAKSGRIVHVVRAYQTLYRQLCRDDETPSVWPCKGCSRLPQPLTLTDDSFDNMVNVLHISKSTPLTADKRHDVHIPTYSDLIYETMNADFSINVNDSDMPIDNFSVQSIHKLTLQLRQNHERQPDFQNSFTGLKMSRLKLVEADGYPYTVKRKRAGVTYWWRCRLYEDAMTSNHNTTWDFLGERTTMACT</sequence>
<protein>
    <submittedName>
        <fullName evidence="1">Uncharacterized protein</fullName>
    </submittedName>
</protein>
<evidence type="ECO:0000313" key="1">
    <source>
        <dbReference type="EMBL" id="KAK3610156.1"/>
    </source>
</evidence>
<reference evidence="1" key="2">
    <citation type="journal article" date="2021" name="Genome Biol. Evol.">
        <title>Developing a high-quality reference genome for a parasitic bivalve with doubly uniparental inheritance (Bivalvia: Unionida).</title>
        <authorList>
            <person name="Smith C.H."/>
        </authorList>
    </citation>
    <scope>NUCLEOTIDE SEQUENCE</scope>
    <source>
        <strain evidence="1">CHS0354</strain>
        <tissue evidence="1">Mantle</tissue>
    </source>
</reference>
<dbReference type="EMBL" id="JAEAOA010002325">
    <property type="protein sequence ID" value="KAK3610156.1"/>
    <property type="molecule type" value="Genomic_DNA"/>
</dbReference>
<dbReference type="Proteomes" id="UP001195483">
    <property type="component" value="Unassembled WGS sequence"/>
</dbReference>
<gene>
    <name evidence="1" type="ORF">CHS0354_039937</name>
</gene>
<reference evidence="1" key="3">
    <citation type="submission" date="2023-05" db="EMBL/GenBank/DDBJ databases">
        <authorList>
            <person name="Smith C.H."/>
        </authorList>
    </citation>
    <scope>NUCLEOTIDE SEQUENCE</scope>
    <source>
        <strain evidence="1">CHS0354</strain>
        <tissue evidence="1">Mantle</tissue>
    </source>
</reference>
<name>A0AAE0WCZ6_9BIVA</name>
<keyword evidence="2" id="KW-1185">Reference proteome</keyword>
<evidence type="ECO:0000313" key="2">
    <source>
        <dbReference type="Proteomes" id="UP001195483"/>
    </source>
</evidence>